<evidence type="ECO:0000313" key="1">
    <source>
        <dbReference type="EMBL" id="QRE00470.1"/>
    </source>
</evidence>
<dbReference type="Proteomes" id="UP000622430">
    <property type="component" value="Segment"/>
</dbReference>
<sequence length="77" mass="8655">MRHARMFLRIQPRPQPDRWQPGKLLVTCPPGMFVDYESAAHCSGLTLKGGPTDPFPGRELNAVYLTDAAIFKAMRLN</sequence>
<accession>A0A889IQH9</accession>
<dbReference type="EMBL" id="MW460246">
    <property type="protein sequence ID" value="QRE00470.1"/>
    <property type="molecule type" value="Genomic_DNA"/>
</dbReference>
<keyword evidence="2" id="KW-1185">Reference proteome</keyword>
<organism evidence="1 2">
    <name type="scientific">Burkholderia phage BCSR52</name>
    <dbReference type="NCBI Taxonomy" id="2805748"/>
    <lineage>
        <taxon>Viruses</taxon>
        <taxon>Duplodnaviria</taxon>
        <taxon>Heunggongvirae</taxon>
        <taxon>Uroviricota</taxon>
        <taxon>Caudoviricetes</taxon>
        <taxon>Lindbergviridae</taxon>
        <taxon>Irusalimvirus</taxon>
        <taxon>Irusalimvirus BCSR52</taxon>
    </lineage>
</organism>
<protein>
    <submittedName>
        <fullName evidence="1">Uncharacterized protein</fullName>
    </submittedName>
</protein>
<evidence type="ECO:0000313" key="2">
    <source>
        <dbReference type="Proteomes" id="UP000622430"/>
    </source>
</evidence>
<proteinExistence type="predicted"/>
<reference evidence="1" key="1">
    <citation type="submission" date="2021-01" db="EMBL/GenBank/DDBJ databases">
        <authorList>
            <person name="Rakov C."/>
            <person name="Alkalay-Oren S."/>
            <person name="Coppenhagen-Glazer S."/>
            <person name="Hazan R."/>
        </authorList>
    </citation>
    <scope>NUCLEOTIDE SEQUENCE</scope>
</reference>
<name>A0A889IQH9_9CAUD</name>